<dbReference type="InterPro" id="IPR006597">
    <property type="entry name" value="Sel1-like"/>
</dbReference>
<geneLocation type="plasmid" evidence="2 3">
    <name>pCadTS8_1</name>
</geneLocation>
<dbReference type="RefSeq" id="WP_268076667.1">
    <property type="nucleotide sequence ID" value="NZ_CP109966.1"/>
</dbReference>
<evidence type="ECO:0000313" key="2">
    <source>
        <dbReference type="EMBL" id="WAJ71948.1"/>
    </source>
</evidence>
<evidence type="ECO:0000313" key="3">
    <source>
        <dbReference type="Proteomes" id="UP001163726"/>
    </source>
</evidence>
<evidence type="ECO:0000256" key="1">
    <source>
        <dbReference type="ARBA" id="ARBA00022737"/>
    </source>
</evidence>
<proteinExistence type="predicted"/>
<gene>
    <name evidence="2" type="ORF">OLW01_14595</name>
</gene>
<name>A0ABY7ARR0_9ALTE</name>
<organism evidence="2 3">
    <name type="scientific">Catenovulum adriaticum</name>
    <dbReference type="NCBI Taxonomy" id="2984846"/>
    <lineage>
        <taxon>Bacteria</taxon>
        <taxon>Pseudomonadati</taxon>
        <taxon>Pseudomonadota</taxon>
        <taxon>Gammaproteobacteria</taxon>
        <taxon>Alteromonadales</taxon>
        <taxon>Alteromonadaceae</taxon>
        <taxon>Catenovulum</taxon>
    </lineage>
</organism>
<sequence>MKAKLSTLSLTLGLVCLIPLKLLSADLLKANDDFKTKQYASAKQEYLAGAKLGSAHAYYQLGTMYLKGLGGETDVINALIYFSLAADQNYHNAKSILNKMLAQLSEQKRQEIEALLANNKNRQVDIQQKYFPIIQTDKLNQKITFDGETELENRFYAEDIEDDLNIDLVSSFEDEDSADSEVPLLTVKTPFLIVEHDVARDGSVRYLNQVQKFGSAQRYIDAYRLFPLAKPEFNGKAVEFVHRSFMGTAVYDQFKIIDEQPSLYKEIRRITRKAESSDALADQYQYAMALLNFPWLEKTPNQAENLLAELAKKGHPGAMHEYGMKLYRAQKQIDKAIYWISEASKFGLARSEYRLAKILQTSPWVVQDEQKALFWYESALAKGHAGANIRAAEIKLTSSNEALKDINGAIIYLNSVKTSQHNNPEYDYLLALSYKDREQRDFKLVVKHLERAINMGNSANWDVSEWENLLSRLTTGRVRIIE</sequence>
<dbReference type="Gene3D" id="1.25.40.10">
    <property type="entry name" value="Tetratricopeptide repeat domain"/>
    <property type="match status" value="2"/>
</dbReference>
<dbReference type="InterPro" id="IPR011990">
    <property type="entry name" value="TPR-like_helical_dom_sf"/>
</dbReference>
<keyword evidence="3" id="KW-1185">Reference proteome</keyword>
<dbReference type="InterPro" id="IPR051726">
    <property type="entry name" value="Chitin_Synth_Reg"/>
</dbReference>
<dbReference type="Proteomes" id="UP001163726">
    <property type="component" value="Plasmid pCadTS8_1"/>
</dbReference>
<dbReference type="EMBL" id="CP109966">
    <property type="protein sequence ID" value="WAJ71948.1"/>
    <property type="molecule type" value="Genomic_DNA"/>
</dbReference>
<accession>A0ABY7ARR0</accession>
<keyword evidence="2" id="KW-0614">Plasmid</keyword>
<dbReference type="Pfam" id="PF08238">
    <property type="entry name" value="Sel1"/>
    <property type="match status" value="3"/>
</dbReference>
<dbReference type="SMART" id="SM00671">
    <property type="entry name" value="SEL1"/>
    <property type="match status" value="4"/>
</dbReference>
<dbReference type="SUPFAM" id="SSF81901">
    <property type="entry name" value="HCP-like"/>
    <property type="match status" value="2"/>
</dbReference>
<reference evidence="2" key="1">
    <citation type="submission" date="2022-10" db="EMBL/GenBank/DDBJ databases">
        <title>Catenovulum adriacola sp. nov. isolated in the Harbour of Susak.</title>
        <authorList>
            <person name="Schoch T."/>
            <person name="Reich S.J."/>
            <person name="Stoeferle S."/>
            <person name="Flaiz M."/>
            <person name="Kazda M."/>
            <person name="Riedel C.U."/>
            <person name="Duerre P."/>
        </authorList>
    </citation>
    <scope>NUCLEOTIDE SEQUENCE</scope>
    <source>
        <strain evidence="2">TS8</strain>
        <plasmid evidence="2">pCadTS8_1</plasmid>
    </source>
</reference>
<keyword evidence="1" id="KW-0677">Repeat</keyword>
<dbReference type="PANTHER" id="PTHR46430">
    <property type="entry name" value="PROTEIN SKT5-RELATED"/>
    <property type="match status" value="1"/>
</dbReference>
<protein>
    <submittedName>
        <fullName evidence="2">Sel1 repeat family protein</fullName>
    </submittedName>
</protein>